<keyword evidence="15" id="KW-1185">Reference proteome</keyword>
<dbReference type="InterPro" id="IPR000390">
    <property type="entry name" value="Small_drug/metabolite_transptr"/>
</dbReference>
<dbReference type="Pfam" id="PF00892">
    <property type="entry name" value="EamA"/>
    <property type="match status" value="1"/>
</dbReference>
<organism evidence="14 15">
    <name type="scientific">Vagococcus bubulae</name>
    <dbReference type="NCBI Taxonomy" id="1977868"/>
    <lineage>
        <taxon>Bacteria</taxon>
        <taxon>Bacillati</taxon>
        <taxon>Bacillota</taxon>
        <taxon>Bacilli</taxon>
        <taxon>Lactobacillales</taxon>
        <taxon>Enterococcaceae</taxon>
        <taxon>Vagococcus</taxon>
    </lineage>
</organism>
<keyword evidence="3" id="KW-1003">Cell membrane</keyword>
<dbReference type="AlphaFoldDB" id="A0A429ZE41"/>
<keyword evidence="11 12" id="KW-0472">Membrane</keyword>
<evidence type="ECO:0000256" key="2">
    <source>
        <dbReference type="ARBA" id="ARBA00007362"/>
    </source>
</evidence>
<comment type="subcellular location">
    <subcellularLocation>
        <location evidence="1">Cell membrane</location>
        <topology evidence="1">Multi-pass membrane protein</topology>
    </subcellularLocation>
</comment>
<evidence type="ECO:0000259" key="13">
    <source>
        <dbReference type="Pfam" id="PF00892"/>
    </source>
</evidence>
<gene>
    <name evidence="14" type="ORF">CBF36_09485</name>
</gene>
<dbReference type="GO" id="GO:0005886">
    <property type="term" value="C:plasma membrane"/>
    <property type="evidence" value="ECO:0007669"/>
    <property type="project" value="UniProtKB-SubCell"/>
</dbReference>
<keyword evidence="5" id="KW-0997">Cell inner membrane</keyword>
<keyword evidence="7 12" id="KW-0812">Transmembrane</keyword>
<keyword evidence="4" id="KW-0444">Lipid biosynthesis</keyword>
<evidence type="ECO:0000256" key="1">
    <source>
        <dbReference type="ARBA" id="ARBA00004651"/>
    </source>
</evidence>
<dbReference type="Proteomes" id="UP000288490">
    <property type="component" value="Unassembled WGS sequence"/>
</dbReference>
<evidence type="ECO:0000256" key="8">
    <source>
        <dbReference type="ARBA" id="ARBA00022985"/>
    </source>
</evidence>
<dbReference type="InterPro" id="IPR037185">
    <property type="entry name" value="EmrE-like"/>
</dbReference>
<evidence type="ECO:0000256" key="4">
    <source>
        <dbReference type="ARBA" id="ARBA00022516"/>
    </source>
</evidence>
<dbReference type="SUPFAM" id="SSF103481">
    <property type="entry name" value="Multidrug resistance efflux transporter EmrE"/>
    <property type="match status" value="1"/>
</dbReference>
<evidence type="ECO:0000256" key="5">
    <source>
        <dbReference type="ARBA" id="ARBA00022519"/>
    </source>
</evidence>
<evidence type="ECO:0000256" key="3">
    <source>
        <dbReference type="ARBA" id="ARBA00022475"/>
    </source>
</evidence>
<evidence type="ECO:0000256" key="7">
    <source>
        <dbReference type="ARBA" id="ARBA00022692"/>
    </source>
</evidence>
<evidence type="ECO:0000256" key="10">
    <source>
        <dbReference type="ARBA" id="ARBA00023098"/>
    </source>
</evidence>
<proteinExistence type="inferred from homology"/>
<dbReference type="PANTHER" id="PTHR30561">
    <property type="entry name" value="SMR FAMILY PROTON-DEPENDENT DRUG EFFLUX TRANSPORTER SUGE"/>
    <property type="match status" value="1"/>
</dbReference>
<feature type="transmembrane region" description="Helical" evidence="12">
    <location>
        <begin position="97"/>
        <end position="114"/>
    </location>
</feature>
<keyword evidence="9 12" id="KW-1133">Transmembrane helix</keyword>
<dbReference type="RefSeq" id="WP_125958218.1">
    <property type="nucleotide sequence ID" value="NZ_JAQEJV010000022.1"/>
</dbReference>
<evidence type="ECO:0000256" key="11">
    <source>
        <dbReference type="ARBA" id="ARBA00023136"/>
    </source>
</evidence>
<accession>A0A429ZE41</accession>
<dbReference type="Gene3D" id="1.10.3730.20">
    <property type="match status" value="1"/>
</dbReference>
<comment type="caution">
    <text evidence="14">The sequence shown here is derived from an EMBL/GenBank/DDBJ whole genome shotgun (WGS) entry which is preliminary data.</text>
</comment>
<feature type="transmembrane region" description="Helical" evidence="12">
    <location>
        <begin position="45"/>
        <end position="65"/>
    </location>
</feature>
<feature type="transmembrane region" description="Helical" evidence="12">
    <location>
        <begin position="6"/>
        <end position="25"/>
    </location>
</feature>
<dbReference type="GO" id="GO:0009103">
    <property type="term" value="P:lipopolysaccharide biosynthetic process"/>
    <property type="evidence" value="ECO:0007669"/>
    <property type="project" value="UniProtKB-KW"/>
</dbReference>
<dbReference type="PANTHER" id="PTHR30561:SF9">
    <property type="entry name" value="4-AMINO-4-DEOXY-L-ARABINOSE-PHOSPHOUNDECAPRENOL FLIPPASE SUBUNIT ARNF-RELATED"/>
    <property type="match status" value="1"/>
</dbReference>
<dbReference type="OrthoDB" id="129711at2"/>
<keyword evidence="6" id="KW-0441">Lipid A biosynthesis</keyword>
<evidence type="ECO:0000256" key="12">
    <source>
        <dbReference type="SAM" id="Phobius"/>
    </source>
</evidence>
<dbReference type="GO" id="GO:0022857">
    <property type="term" value="F:transmembrane transporter activity"/>
    <property type="evidence" value="ECO:0007669"/>
    <property type="project" value="InterPro"/>
</dbReference>
<evidence type="ECO:0000313" key="15">
    <source>
        <dbReference type="Proteomes" id="UP000288490"/>
    </source>
</evidence>
<feature type="domain" description="EamA" evidence="13">
    <location>
        <begin position="13"/>
        <end position="114"/>
    </location>
</feature>
<feature type="transmembrane region" description="Helical" evidence="12">
    <location>
        <begin position="71"/>
        <end position="90"/>
    </location>
</feature>
<sequence>MTQTVYGMIVLLITTLSGSLGAILLKKAMGDIEELSVKNVLTNKWVYLGLTSYILSAVFNIVLLTLLDYSIAYPMTSLTYVWTVFISYLVFKEKLSLKKIIAVVLIVGGVFLVSQ</sequence>
<evidence type="ECO:0000256" key="9">
    <source>
        <dbReference type="ARBA" id="ARBA00022989"/>
    </source>
</evidence>
<dbReference type="InterPro" id="IPR000620">
    <property type="entry name" value="EamA_dom"/>
</dbReference>
<evidence type="ECO:0000256" key="6">
    <source>
        <dbReference type="ARBA" id="ARBA00022556"/>
    </source>
</evidence>
<keyword evidence="10" id="KW-0443">Lipid metabolism</keyword>
<reference evidence="14 15" key="1">
    <citation type="submission" date="2017-05" db="EMBL/GenBank/DDBJ databases">
        <title>Vagococcus spp. assemblies.</title>
        <authorList>
            <person name="Gulvik C.A."/>
        </authorList>
    </citation>
    <scope>NUCLEOTIDE SEQUENCE [LARGE SCALE GENOMIC DNA]</scope>
    <source>
        <strain evidence="14 15">SS1994</strain>
    </source>
</reference>
<protein>
    <submittedName>
        <fullName evidence="14">Multidrug transporter</fullName>
    </submittedName>
</protein>
<evidence type="ECO:0000313" key="14">
    <source>
        <dbReference type="EMBL" id="RST91944.1"/>
    </source>
</evidence>
<dbReference type="EMBL" id="NGJT01000019">
    <property type="protein sequence ID" value="RST91944.1"/>
    <property type="molecule type" value="Genomic_DNA"/>
</dbReference>
<comment type="similarity">
    <text evidence="2">Belongs to the EamA transporter family.</text>
</comment>
<name>A0A429ZE41_9ENTE</name>
<keyword evidence="8" id="KW-0448">Lipopolysaccharide biosynthesis</keyword>